<reference evidence="2" key="2">
    <citation type="submission" date="2013-11" db="EMBL/GenBank/DDBJ databases">
        <title>Draft genome sequence of Bacteroides uniformis (ATCC 8492).</title>
        <authorList>
            <person name="Sudarsanam P."/>
            <person name="Ley R."/>
            <person name="Guruge J."/>
            <person name="Turnbaugh P.J."/>
            <person name="Mahowald M."/>
            <person name="Liep D."/>
            <person name="Gordon J."/>
        </authorList>
    </citation>
    <scope>NUCLEOTIDE SEQUENCE</scope>
    <source>
        <strain evidence="2">ATCC 8492</strain>
    </source>
</reference>
<keyword evidence="1" id="KW-0812">Transmembrane</keyword>
<feature type="transmembrane region" description="Helical" evidence="1">
    <location>
        <begin position="6"/>
        <end position="23"/>
    </location>
</feature>
<organism evidence="2 3">
    <name type="scientific">Bacteroides uniformis (strain ATCC 8492 / DSM 6597 / CCUG 4942 / CIP 103695 / JCM 5828 / KCTC 5204 / NCTC 13054 / VPI 0061)</name>
    <dbReference type="NCBI Taxonomy" id="411479"/>
    <lineage>
        <taxon>Bacteria</taxon>
        <taxon>Pseudomonadati</taxon>
        <taxon>Bacteroidota</taxon>
        <taxon>Bacteroidia</taxon>
        <taxon>Bacteroidales</taxon>
        <taxon>Bacteroidaceae</taxon>
        <taxon>Bacteroides</taxon>
    </lineage>
</organism>
<evidence type="ECO:0000313" key="2">
    <source>
        <dbReference type="EMBL" id="EDO52898.1"/>
    </source>
</evidence>
<dbReference type="EMBL" id="AAYH02000047">
    <property type="protein sequence ID" value="EDO52898.1"/>
    <property type="molecule type" value="Genomic_DNA"/>
</dbReference>
<dbReference type="AlphaFoldDB" id="A0ABC9N889"/>
<evidence type="ECO:0000313" key="3">
    <source>
        <dbReference type="Proteomes" id="UP000004110"/>
    </source>
</evidence>
<keyword evidence="1" id="KW-0472">Membrane</keyword>
<keyword evidence="3" id="KW-1185">Reference proteome</keyword>
<dbReference type="Proteomes" id="UP000004110">
    <property type="component" value="Unassembled WGS sequence"/>
</dbReference>
<name>A0ABC9N889_BACUC</name>
<accession>A0ABC9N889</accession>
<comment type="caution">
    <text evidence="2">The sequence shown here is derived from an EMBL/GenBank/DDBJ whole genome shotgun (WGS) entry which is preliminary data.</text>
</comment>
<keyword evidence="1" id="KW-1133">Transmembrane helix</keyword>
<protein>
    <submittedName>
        <fullName evidence="2">Uncharacterized protein</fullName>
    </submittedName>
</protein>
<sequence length="35" mass="4157">MNMLSVYFIYIGVHCVVTLSLLYKRLCNKYLDSQK</sequence>
<evidence type="ECO:0000256" key="1">
    <source>
        <dbReference type="SAM" id="Phobius"/>
    </source>
</evidence>
<reference evidence="2" key="1">
    <citation type="submission" date="2007-06" db="EMBL/GenBank/DDBJ databases">
        <authorList>
            <person name="Fulton L."/>
            <person name="Clifton S."/>
            <person name="Fulton B."/>
            <person name="Xu J."/>
            <person name="Minx P."/>
            <person name="Pepin K.H."/>
            <person name="Johnson M."/>
            <person name="Thiruvilangam P."/>
            <person name="Bhonagiri V."/>
            <person name="Nash W.E."/>
            <person name="Mardis E.R."/>
            <person name="Wilson R.K."/>
        </authorList>
    </citation>
    <scope>NUCLEOTIDE SEQUENCE [LARGE SCALE GENOMIC DNA]</scope>
    <source>
        <strain evidence="2">ATCC 8492</strain>
    </source>
</reference>
<proteinExistence type="predicted"/>
<gene>
    <name evidence="2" type="ORF">BACUNI_03694</name>
</gene>